<evidence type="ECO:0000256" key="1">
    <source>
        <dbReference type="SAM" id="MobiDB-lite"/>
    </source>
</evidence>
<dbReference type="EMBL" id="JXXN02002407">
    <property type="protein sequence ID" value="THD22987.1"/>
    <property type="molecule type" value="Genomic_DNA"/>
</dbReference>
<keyword evidence="3" id="KW-1185">Reference proteome</keyword>
<dbReference type="Proteomes" id="UP000230066">
    <property type="component" value="Unassembled WGS sequence"/>
</dbReference>
<feature type="region of interest" description="Disordered" evidence="1">
    <location>
        <begin position="1"/>
        <end position="62"/>
    </location>
</feature>
<proteinExistence type="predicted"/>
<name>A0A4E0RQZ0_FASHE</name>
<gene>
    <name evidence="2" type="ORF">D915_006405</name>
</gene>
<accession>A0A4E0RQZ0</accession>
<sequence length="101" mass="11771">MQSSEGDCQSDNNSSSYYDRPVKTDDEVDSREEKLPGTSRQTSKQDKPLKQGDQRRTELNAHTTGRNCCIEWDFRRTLHRVYAGYKQAVNRIEREQEDVSL</sequence>
<organism evidence="2 3">
    <name type="scientific">Fasciola hepatica</name>
    <name type="common">Liver fluke</name>
    <dbReference type="NCBI Taxonomy" id="6192"/>
    <lineage>
        <taxon>Eukaryota</taxon>
        <taxon>Metazoa</taxon>
        <taxon>Spiralia</taxon>
        <taxon>Lophotrochozoa</taxon>
        <taxon>Platyhelminthes</taxon>
        <taxon>Trematoda</taxon>
        <taxon>Digenea</taxon>
        <taxon>Plagiorchiida</taxon>
        <taxon>Echinostomata</taxon>
        <taxon>Echinostomatoidea</taxon>
        <taxon>Fasciolidae</taxon>
        <taxon>Fasciola</taxon>
    </lineage>
</organism>
<feature type="compositionally biased region" description="Polar residues" evidence="1">
    <location>
        <begin position="1"/>
        <end position="17"/>
    </location>
</feature>
<comment type="caution">
    <text evidence="2">The sequence shown here is derived from an EMBL/GenBank/DDBJ whole genome shotgun (WGS) entry which is preliminary data.</text>
</comment>
<reference evidence="2" key="1">
    <citation type="submission" date="2019-03" db="EMBL/GenBank/DDBJ databases">
        <title>Improved annotation for the trematode Fasciola hepatica.</title>
        <authorList>
            <person name="Choi Y.-J."/>
            <person name="Martin J."/>
            <person name="Mitreva M."/>
        </authorList>
    </citation>
    <scope>NUCLEOTIDE SEQUENCE [LARGE SCALE GENOMIC DNA]</scope>
</reference>
<evidence type="ECO:0000313" key="3">
    <source>
        <dbReference type="Proteomes" id="UP000230066"/>
    </source>
</evidence>
<feature type="compositionally biased region" description="Basic and acidic residues" evidence="1">
    <location>
        <begin position="43"/>
        <end position="59"/>
    </location>
</feature>
<protein>
    <submittedName>
        <fullName evidence="2">Uncharacterized protein</fullName>
    </submittedName>
</protein>
<feature type="compositionally biased region" description="Basic and acidic residues" evidence="1">
    <location>
        <begin position="20"/>
        <end position="35"/>
    </location>
</feature>
<dbReference type="AlphaFoldDB" id="A0A4E0RQZ0"/>
<evidence type="ECO:0000313" key="2">
    <source>
        <dbReference type="EMBL" id="THD22987.1"/>
    </source>
</evidence>